<protein>
    <submittedName>
        <fullName evidence="3">Uncharacterized protein</fullName>
    </submittedName>
</protein>
<dbReference type="AlphaFoldDB" id="A0A8H4KUT1"/>
<reference evidence="3 4" key="1">
    <citation type="submission" date="2020-01" db="EMBL/GenBank/DDBJ databases">
        <title>Identification and distribution of gene clusters putatively required for synthesis of sphingolipid metabolism inhibitors in phylogenetically diverse species of the filamentous fungus Fusarium.</title>
        <authorList>
            <person name="Kim H.-S."/>
            <person name="Busman M."/>
            <person name="Brown D.W."/>
            <person name="Divon H."/>
            <person name="Uhlig S."/>
            <person name="Proctor R.H."/>
        </authorList>
    </citation>
    <scope>NUCLEOTIDE SEQUENCE [LARGE SCALE GENOMIC DNA]</scope>
    <source>
        <strain evidence="3 4">NRRL 20459</strain>
    </source>
</reference>
<name>A0A8H4KUT1_9HYPO</name>
<comment type="caution">
    <text evidence="3">The sequence shown here is derived from an EMBL/GenBank/DDBJ whole genome shotgun (WGS) entry which is preliminary data.</text>
</comment>
<accession>A0A8H4KUT1</accession>
<dbReference type="OrthoDB" id="4950117at2759"/>
<feature type="compositionally biased region" description="Basic and acidic residues" evidence="1">
    <location>
        <begin position="74"/>
        <end position="88"/>
    </location>
</feature>
<feature type="signal peptide" evidence="2">
    <location>
        <begin position="1"/>
        <end position="17"/>
    </location>
</feature>
<dbReference type="Proteomes" id="UP000554235">
    <property type="component" value="Unassembled WGS sequence"/>
</dbReference>
<evidence type="ECO:0000313" key="3">
    <source>
        <dbReference type="EMBL" id="KAF4457870.1"/>
    </source>
</evidence>
<evidence type="ECO:0000313" key="4">
    <source>
        <dbReference type="Proteomes" id="UP000554235"/>
    </source>
</evidence>
<proteinExistence type="predicted"/>
<evidence type="ECO:0000256" key="2">
    <source>
        <dbReference type="SAM" id="SignalP"/>
    </source>
</evidence>
<evidence type="ECO:0000256" key="1">
    <source>
        <dbReference type="SAM" id="MobiDB-lite"/>
    </source>
</evidence>
<sequence>MRFYTIAALLMSATALAAPANEKPYTCCCCDISQPAMVCREKATDDCICTKVMCPADAPVVWADAPEAEPTTPVKRDDEAEVKPKTEPEPELEPGVKPCCCCDIRINKIVCQVRPKEEDQSCMCLAVMCPEGAPTTTTCLAAKETGN</sequence>
<feature type="chain" id="PRO_5034270296" evidence="2">
    <location>
        <begin position="18"/>
        <end position="147"/>
    </location>
</feature>
<dbReference type="EMBL" id="JAADYS010002565">
    <property type="protein sequence ID" value="KAF4457870.1"/>
    <property type="molecule type" value="Genomic_DNA"/>
</dbReference>
<gene>
    <name evidence="3" type="ORF">FALBO_15113</name>
</gene>
<organism evidence="3 4">
    <name type="scientific">Fusarium albosuccineum</name>
    <dbReference type="NCBI Taxonomy" id="1237068"/>
    <lineage>
        <taxon>Eukaryota</taxon>
        <taxon>Fungi</taxon>
        <taxon>Dikarya</taxon>
        <taxon>Ascomycota</taxon>
        <taxon>Pezizomycotina</taxon>
        <taxon>Sordariomycetes</taxon>
        <taxon>Hypocreomycetidae</taxon>
        <taxon>Hypocreales</taxon>
        <taxon>Nectriaceae</taxon>
        <taxon>Fusarium</taxon>
        <taxon>Fusarium decemcellulare species complex</taxon>
    </lineage>
</organism>
<keyword evidence="2" id="KW-0732">Signal</keyword>
<feature type="region of interest" description="Disordered" evidence="1">
    <location>
        <begin position="65"/>
        <end position="93"/>
    </location>
</feature>
<keyword evidence="4" id="KW-1185">Reference proteome</keyword>